<reference evidence="3" key="1">
    <citation type="journal article" date="2012" name="Proc. Natl. Acad. Sci. U.S.A.">
        <title>Antigenic diversity is generated by distinct evolutionary mechanisms in African trypanosome species.</title>
        <authorList>
            <person name="Jackson A.P."/>
            <person name="Berry A."/>
            <person name="Aslett M."/>
            <person name="Allison H.C."/>
            <person name="Burton P."/>
            <person name="Vavrova-Anderson J."/>
            <person name="Brown R."/>
            <person name="Browne H."/>
            <person name="Corton N."/>
            <person name="Hauser H."/>
            <person name="Gamble J."/>
            <person name="Gilderthorp R."/>
            <person name="Marcello L."/>
            <person name="McQuillan J."/>
            <person name="Otto T.D."/>
            <person name="Quail M.A."/>
            <person name="Sanders M.J."/>
            <person name="van Tonder A."/>
            <person name="Ginger M.L."/>
            <person name="Field M.C."/>
            <person name="Barry J.D."/>
            <person name="Hertz-Fowler C."/>
            <person name="Berriman M."/>
        </authorList>
    </citation>
    <scope>NUCLEOTIDE SEQUENCE</scope>
    <source>
        <strain evidence="3">IL3000</strain>
    </source>
</reference>
<feature type="transmembrane region" description="Helical" evidence="2">
    <location>
        <begin position="20"/>
        <end position="43"/>
    </location>
</feature>
<proteinExistence type="predicted"/>
<dbReference type="AlphaFoldDB" id="G0UR31"/>
<dbReference type="EMBL" id="HE575321">
    <property type="protein sequence ID" value="CCC91842.1"/>
    <property type="molecule type" value="Genomic_DNA"/>
</dbReference>
<keyword evidence="2" id="KW-0812">Transmembrane</keyword>
<dbReference type="VEuPathDB" id="TriTrypDB:TcIL3000_8_480"/>
<evidence type="ECO:0000256" key="1">
    <source>
        <dbReference type="SAM" id="MobiDB-lite"/>
    </source>
</evidence>
<evidence type="ECO:0000256" key="2">
    <source>
        <dbReference type="SAM" id="Phobius"/>
    </source>
</evidence>
<feature type="region of interest" description="Disordered" evidence="1">
    <location>
        <begin position="155"/>
        <end position="182"/>
    </location>
</feature>
<keyword evidence="2" id="KW-1133">Transmembrane helix</keyword>
<protein>
    <submittedName>
        <fullName evidence="3">Uncharacterized protein TCIL3000_8_480</fullName>
    </submittedName>
</protein>
<sequence length="209" mass="23059">MDLFFFQVIDRETLTHASLFSVGVELLCAVIVFVIVGVLLRVLPQILVVWRRKHHSLRHEVKEETERAPMESSKVPTGVSRNEVCIKRAVVAVPQENGGNAKNNDITENGEGKSLDDALDAFFTEESMLHEALLDVSTGSTVKTKQEKFLKALAPPKESVHHKANGRHPPSARANPTVAAPNTEGSLDEALERFFDEENLLDEALLGLS</sequence>
<evidence type="ECO:0000313" key="3">
    <source>
        <dbReference type="EMBL" id="CCC91842.1"/>
    </source>
</evidence>
<name>G0UR31_TRYCI</name>
<accession>G0UR31</accession>
<organism evidence="3">
    <name type="scientific">Trypanosoma congolense (strain IL3000)</name>
    <dbReference type="NCBI Taxonomy" id="1068625"/>
    <lineage>
        <taxon>Eukaryota</taxon>
        <taxon>Discoba</taxon>
        <taxon>Euglenozoa</taxon>
        <taxon>Kinetoplastea</taxon>
        <taxon>Metakinetoplastina</taxon>
        <taxon>Trypanosomatida</taxon>
        <taxon>Trypanosomatidae</taxon>
        <taxon>Trypanosoma</taxon>
        <taxon>Nannomonas</taxon>
    </lineage>
</organism>
<keyword evidence="2" id="KW-0472">Membrane</keyword>
<gene>
    <name evidence="3" type="ORF">TCIL3000_8_480</name>
</gene>